<organism evidence="2 3">
    <name type="scientific">Candidatus Raymondbacteria bacterium RIFOXYD12_FULL_49_13</name>
    <dbReference type="NCBI Taxonomy" id="1817890"/>
    <lineage>
        <taxon>Bacteria</taxon>
        <taxon>Raymondiibacteriota</taxon>
    </lineage>
</organism>
<dbReference type="AlphaFoldDB" id="A0A1F7FBJ6"/>
<evidence type="ECO:0000259" key="1">
    <source>
        <dbReference type="Pfam" id="PF18765"/>
    </source>
</evidence>
<dbReference type="InterPro" id="IPR041633">
    <property type="entry name" value="Polbeta"/>
</dbReference>
<gene>
    <name evidence="2" type="ORF">A2519_02260</name>
</gene>
<dbReference type="Pfam" id="PF18765">
    <property type="entry name" value="Polbeta"/>
    <property type="match status" value="1"/>
</dbReference>
<dbReference type="PANTHER" id="PTHR37030">
    <property type="entry name" value="NUCLEOTIDYLTRANSFERASE"/>
    <property type="match status" value="1"/>
</dbReference>
<comment type="caution">
    <text evidence="2">The sequence shown here is derived from an EMBL/GenBank/DDBJ whole genome shotgun (WGS) entry which is preliminary data.</text>
</comment>
<evidence type="ECO:0000313" key="2">
    <source>
        <dbReference type="EMBL" id="OGK03856.1"/>
    </source>
</evidence>
<dbReference type="PANTHER" id="PTHR37030:SF1">
    <property type="entry name" value="NUCLEOTIDYLTRANSFERASE"/>
    <property type="match status" value="1"/>
</dbReference>
<dbReference type="InterPro" id="IPR043519">
    <property type="entry name" value="NT_sf"/>
</dbReference>
<evidence type="ECO:0000313" key="3">
    <source>
        <dbReference type="Proteomes" id="UP000179243"/>
    </source>
</evidence>
<name>A0A1F7FBJ6_UNCRA</name>
<proteinExistence type="predicted"/>
<dbReference type="Proteomes" id="UP000179243">
    <property type="component" value="Unassembled WGS sequence"/>
</dbReference>
<sequence length="116" mass="13316">MSVLPSIIRPSWRRRLIQTMTSRIQRAFRPDKVILFGSCATGHVFPDSDIDLLVIMPDTVDKRRKQVEIRMALHDIKVAKDVIVMGQKEYLRGRSIPGTLARVAEREGKVLYAKTR</sequence>
<dbReference type="EMBL" id="MFYX01000081">
    <property type="protein sequence ID" value="OGK03856.1"/>
    <property type="molecule type" value="Genomic_DNA"/>
</dbReference>
<reference evidence="2 3" key="1">
    <citation type="journal article" date="2016" name="Nat. Commun.">
        <title>Thousands of microbial genomes shed light on interconnected biogeochemical processes in an aquifer system.</title>
        <authorList>
            <person name="Anantharaman K."/>
            <person name="Brown C.T."/>
            <person name="Hug L.A."/>
            <person name="Sharon I."/>
            <person name="Castelle C.J."/>
            <person name="Probst A.J."/>
            <person name="Thomas B.C."/>
            <person name="Singh A."/>
            <person name="Wilkins M.J."/>
            <person name="Karaoz U."/>
            <person name="Brodie E.L."/>
            <person name="Williams K.H."/>
            <person name="Hubbard S.S."/>
            <person name="Banfield J.F."/>
        </authorList>
    </citation>
    <scope>NUCLEOTIDE SEQUENCE [LARGE SCALE GENOMIC DNA]</scope>
</reference>
<dbReference type="CDD" id="cd05403">
    <property type="entry name" value="NT_KNTase_like"/>
    <property type="match status" value="1"/>
</dbReference>
<dbReference type="Gene3D" id="3.30.460.10">
    <property type="entry name" value="Beta Polymerase, domain 2"/>
    <property type="match status" value="1"/>
</dbReference>
<accession>A0A1F7FBJ6</accession>
<dbReference type="SUPFAM" id="SSF81301">
    <property type="entry name" value="Nucleotidyltransferase"/>
    <property type="match status" value="1"/>
</dbReference>
<feature type="domain" description="Polymerase beta nucleotidyltransferase" evidence="1">
    <location>
        <begin position="23"/>
        <end position="114"/>
    </location>
</feature>
<protein>
    <recommendedName>
        <fullName evidence="1">Polymerase beta nucleotidyltransferase domain-containing protein</fullName>
    </recommendedName>
</protein>